<evidence type="ECO:0000313" key="5">
    <source>
        <dbReference type="Proteomes" id="UP001237642"/>
    </source>
</evidence>
<dbReference type="PANTHER" id="PTHR12857">
    <property type="entry name" value="CXXC MOTIF CONTAINING ZINC BINDING PROTEIN"/>
    <property type="match status" value="1"/>
</dbReference>
<dbReference type="AlphaFoldDB" id="A0AAD8MD47"/>
<evidence type="ECO:0000256" key="1">
    <source>
        <dbReference type="ARBA" id="ARBA00007818"/>
    </source>
</evidence>
<dbReference type="Pfam" id="PF05907">
    <property type="entry name" value="CXXC_Zn-b_euk"/>
    <property type="match status" value="1"/>
</dbReference>
<proteinExistence type="inferred from homology"/>
<dbReference type="InterPro" id="IPR008584">
    <property type="entry name" value="CXXC_Zn-binding_euk"/>
</dbReference>
<dbReference type="SUPFAM" id="SSF141678">
    <property type="entry name" value="MAL13P1.257-like"/>
    <property type="match status" value="1"/>
</dbReference>
<reference evidence="4" key="2">
    <citation type="submission" date="2023-05" db="EMBL/GenBank/DDBJ databases">
        <authorList>
            <person name="Schelkunov M.I."/>
        </authorList>
    </citation>
    <scope>NUCLEOTIDE SEQUENCE</scope>
    <source>
        <strain evidence="4">Hsosn_3</strain>
        <tissue evidence="4">Leaf</tissue>
    </source>
</reference>
<name>A0AAD8MD47_9APIA</name>
<dbReference type="EMBL" id="JAUIZM010000008">
    <property type="protein sequence ID" value="KAK1367848.1"/>
    <property type="molecule type" value="Genomic_DNA"/>
</dbReference>
<dbReference type="PANTHER" id="PTHR12857:SF0">
    <property type="entry name" value="CXXC MOTIF CONTAINING ZINC BINDING PROTEIN"/>
    <property type="match status" value="1"/>
</dbReference>
<evidence type="ECO:0000256" key="3">
    <source>
        <dbReference type="ARBA" id="ARBA00022833"/>
    </source>
</evidence>
<reference evidence="4" key="1">
    <citation type="submission" date="2023-02" db="EMBL/GenBank/DDBJ databases">
        <title>Genome of toxic invasive species Heracleum sosnowskyi carries increased number of genes despite the absence of recent whole-genome duplications.</title>
        <authorList>
            <person name="Schelkunov M."/>
            <person name="Shtratnikova V."/>
            <person name="Makarenko M."/>
            <person name="Klepikova A."/>
            <person name="Omelchenko D."/>
            <person name="Novikova G."/>
            <person name="Obukhova E."/>
            <person name="Bogdanov V."/>
            <person name="Penin A."/>
            <person name="Logacheva M."/>
        </authorList>
    </citation>
    <scope>NUCLEOTIDE SEQUENCE</scope>
    <source>
        <strain evidence="4">Hsosn_3</strain>
        <tissue evidence="4">Leaf</tissue>
    </source>
</reference>
<keyword evidence="2" id="KW-0479">Metal-binding</keyword>
<dbReference type="GO" id="GO:0008270">
    <property type="term" value="F:zinc ion binding"/>
    <property type="evidence" value="ECO:0007669"/>
    <property type="project" value="TreeGrafter"/>
</dbReference>
<comment type="similarity">
    <text evidence="1">Belongs to the UPF0587 family.</text>
</comment>
<organism evidence="4 5">
    <name type="scientific">Heracleum sosnowskyi</name>
    <dbReference type="NCBI Taxonomy" id="360622"/>
    <lineage>
        <taxon>Eukaryota</taxon>
        <taxon>Viridiplantae</taxon>
        <taxon>Streptophyta</taxon>
        <taxon>Embryophyta</taxon>
        <taxon>Tracheophyta</taxon>
        <taxon>Spermatophyta</taxon>
        <taxon>Magnoliopsida</taxon>
        <taxon>eudicotyledons</taxon>
        <taxon>Gunneridae</taxon>
        <taxon>Pentapetalae</taxon>
        <taxon>asterids</taxon>
        <taxon>campanulids</taxon>
        <taxon>Apiales</taxon>
        <taxon>Apiaceae</taxon>
        <taxon>Apioideae</taxon>
        <taxon>apioid superclade</taxon>
        <taxon>Tordylieae</taxon>
        <taxon>Tordyliinae</taxon>
        <taxon>Heracleum</taxon>
    </lineage>
</organism>
<evidence type="ECO:0000313" key="4">
    <source>
        <dbReference type="EMBL" id="KAK1367848.1"/>
    </source>
</evidence>
<protein>
    <submittedName>
        <fullName evidence="4">UPF0587 protein like</fullName>
    </submittedName>
</protein>
<dbReference type="Proteomes" id="UP001237642">
    <property type="component" value="Unassembled WGS sequence"/>
</dbReference>
<keyword evidence="3" id="KW-0862">Zinc</keyword>
<sequence>MVKYRLMFTAEMQNIKTLQPARGISDPGFNYYIKMKCGSCGELTKKDISVNSKKKVSASWNSPNLVMKCKYCEKVGTVTVISGTGKPLTQELSERGKSAPLMELDCKGYEPVEFMFGSGWKAESIAGTKFEDIDLSDDGEFAEYDEKGGCPVTIYNLHATFDVLMSDFKEMLFAYEIRKLERVRWEVEQRRAKKEENEFHQ</sequence>
<comment type="caution">
    <text evidence="4">The sequence shown here is derived from an EMBL/GenBank/DDBJ whole genome shotgun (WGS) entry which is preliminary data.</text>
</comment>
<keyword evidence="5" id="KW-1185">Reference proteome</keyword>
<evidence type="ECO:0000256" key="2">
    <source>
        <dbReference type="ARBA" id="ARBA00022723"/>
    </source>
</evidence>
<accession>A0AAD8MD47</accession>
<gene>
    <name evidence="4" type="ORF">POM88_033940</name>
</gene>